<evidence type="ECO:0000256" key="1">
    <source>
        <dbReference type="SAM" id="MobiDB-lite"/>
    </source>
</evidence>
<protein>
    <submittedName>
        <fullName evidence="2">Uncharacterized protein</fullName>
    </submittedName>
</protein>
<evidence type="ECO:0000313" key="2">
    <source>
        <dbReference type="EMBL" id="MZP31474.1"/>
    </source>
</evidence>
<sequence>MDRWVIDFYQLLNQPVQVKTALAPEASSEGYVDLSRGAVSINRLLAQDWQPPAPDCLEAALERLLDAMAGHRWFRVRYGINELFKKYLRDLAAFSTSGSPGVTVATGVTGAVDGPPAWSGPNAPGASATASASGNADASSAADAPSATGDSGSQGAAFDPEKHTRRYMDLVGLIFEYGHSAAFPFSESLWTYLSACLESVGLALAEQELWQALKVVIEETAAMGRQAARNGLQTAPLQHFLRRLEDSCCSKGEGGREIARLARNLRFNLEV</sequence>
<dbReference type="EMBL" id="WXEY01000047">
    <property type="protein sequence ID" value="MZP31474.1"/>
    <property type="molecule type" value="Genomic_DNA"/>
</dbReference>
<feature type="compositionally biased region" description="Low complexity" evidence="1">
    <location>
        <begin position="119"/>
        <end position="153"/>
    </location>
</feature>
<dbReference type="OrthoDB" id="2080939at2"/>
<accession>A0A845L9M8</accession>
<gene>
    <name evidence="2" type="ORF">GTO91_17470</name>
</gene>
<organism evidence="2 3">
    <name type="scientific">Heliomicrobium undosum</name>
    <dbReference type="NCBI Taxonomy" id="121734"/>
    <lineage>
        <taxon>Bacteria</taxon>
        <taxon>Bacillati</taxon>
        <taxon>Bacillota</taxon>
        <taxon>Clostridia</taxon>
        <taxon>Eubacteriales</taxon>
        <taxon>Heliobacteriaceae</taxon>
        <taxon>Heliomicrobium</taxon>
    </lineage>
</organism>
<dbReference type="Proteomes" id="UP000463470">
    <property type="component" value="Unassembled WGS sequence"/>
</dbReference>
<name>A0A845L9M8_9FIRM</name>
<proteinExistence type="predicted"/>
<keyword evidence="3" id="KW-1185">Reference proteome</keyword>
<dbReference type="AlphaFoldDB" id="A0A845L9M8"/>
<comment type="caution">
    <text evidence="2">The sequence shown here is derived from an EMBL/GenBank/DDBJ whole genome shotgun (WGS) entry which is preliminary data.</text>
</comment>
<evidence type="ECO:0000313" key="3">
    <source>
        <dbReference type="Proteomes" id="UP000463470"/>
    </source>
</evidence>
<feature type="region of interest" description="Disordered" evidence="1">
    <location>
        <begin position="115"/>
        <end position="159"/>
    </location>
</feature>
<dbReference type="RefSeq" id="WP_161259988.1">
    <property type="nucleotide sequence ID" value="NZ_WXEY01000047.1"/>
</dbReference>
<reference evidence="2 3" key="1">
    <citation type="submission" date="2020-01" db="EMBL/GenBank/DDBJ databases">
        <title>Whole-genome sequence of Heliobacterium undosum DSM 13378.</title>
        <authorList>
            <person name="Kyndt J.A."/>
            <person name="Meyer T.E."/>
        </authorList>
    </citation>
    <scope>NUCLEOTIDE SEQUENCE [LARGE SCALE GENOMIC DNA]</scope>
    <source>
        <strain evidence="2 3">DSM 13378</strain>
    </source>
</reference>